<keyword evidence="1" id="KW-0812">Transmembrane</keyword>
<dbReference type="InterPro" id="IPR018723">
    <property type="entry name" value="DUF2254_membrane"/>
</dbReference>
<protein>
    <submittedName>
        <fullName evidence="2">DUF2254 domain-containing protein</fullName>
    </submittedName>
</protein>
<name>A0ABP9P424_9ACTN</name>
<accession>A0ABP9P424</accession>
<dbReference type="EMBL" id="BAABKG010000001">
    <property type="protein sequence ID" value="GAA5140339.1"/>
    <property type="molecule type" value="Genomic_DNA"/>
</dbReference>
<feature type="transmembrane region" description="Helical" evidence="1">
    <location>
        <begin position="63"/>
        <end position="84"/>
    </location>
</feature>
<comment type="caution">
    <text evidence="2">The sequence shown here is derived from an EMBL/GenBank/DDBJ whole genome shotgun (WGS) entry which is preliminary data.</text>
</comment>
<gene>
    <name evidence="2" type="ORF">GCM10023340_00310</name>
</gene>
<reference evidence="3" key="1">
    <citation type="journal article" date="2019" name="Int. J. Syst. Evol. Microbiol.">
        <title>The Global Catalogue of Microorganisms (GCM) 10K type strain sequencing project: providing services to taxonomists for standard genome sequencing and annotation.</title>
        <authorList>
            <consortium name="The Broad Institute Genomics Platform"/>
            <consortium name="The Broad Institute Genome Sequencing Center for Infectious Disease"/>
            <person name="Wu L."/>
            <person name="Ma J."/>
        </authorList>
    </citation>
    <scope>NUCLEOTIDE SEQUENCE [LARGE SCALE GENOMIC DNA]</scope>
    <source>
        <strain evidence="3">JCM 18459</strain>
    </source>
</reference>
<organism evidence="2 3">
    <name type="scientific">Nocardioides marinquilinus</name>
    <dbReference type="NCBI Taxonomy" id="1210400"/>
    <lineage>
        <taxon>Bacteria</taxon>
        <taxon>Bacillati</taxon>
        <taxon>Actinomycetota</taxon>
        <taxon>Actinomycetes</taxon>
        <taxon>Propionibacteriales</taxon>
        <taxon>Nocardioidaceae</taxon>
        <taxon>Nocardioides</taxon>
    </lineage>
</organism>
<feature type="transmembrane region" description="Helical" evidence="1">
    <location>
        <begin position="145"/>
        <end position="165"/>
    </location>
</feature>
<keyword evidence="3" id="KW-1185">Reference proteome</keyword>
<keyword evidence="1" id="KW-0472">Membrane</keyword>
<keyword evidence="1" id="KW-1133">Transmembrane helix</keyword>
<evidence type="ECO:0000256" key="1">
    <source>
        <dbReference type="SAM" id="Phobius"/>
    </source>
</evidence>
<feature type="transmembrane region" description="Helical" evidence="1">
    <location>
        <begin position="105"/>
        <end position="125"/>
    </location>
</feature>
<dbReference type="RefSeq" id="WP_345453009.1">
    <property type="nucleotide sequence ID" value="NZ_BAABKG010000001.1"/>
</dbReference>
<dbReference type="Pfam" id="PF10011">
    <property type="entry name" value="DUF2254"/>
    <property type="match status" value="1"/>
</dbReference>
<evidence type="ECO:0000313" key="2">
    <source>
        <dbReference type="EMBL" id="GAA5140339.1"/>
    </source>
</evidence>
<evidence type="ECO:0000313" key="3">
    <source>
        <dbReference type="Proteomes" id="UP001500221"/>
    </source>
</evidence>
<dbReference type="Proteomes" id="UP001500221">
    <property type="component" value="Unassembled WGS sequence"/>
</dbReference>
<proteinExistence type="predicted"/>
<sequence length="451" mass="48482">MRIAASSWDWLRAQLWPIPSLALVVAIVAGVQLPRLDRAVDDRLPRWLSAVVFDGGPGAAQTVLDAISSSLITVTSLTFSLTVVTLQLASSQFSPRLLRTFTRDLFVQATLALFLATFVFSLAVLRLVRSEDGSDAAFVPRLSVTMAFLLVVASVFMLVLFLAHLTRTIRVETMLQSVHAEASATVATTLGEKDDAAVPAPPAPRDAVELRAGSSGLVTSVSEGRLLRAAVEADAVIAIDVRPGDQVVRGVPVGRAWRHRAITRPGETDESLTDGVVALAEIATAATDRAVRCGPERTGAQDISFGLRQLTDVANKALSPGINDPTTAIHAIGHLAALLCDLSEHDLGPRLVRDDAGAVRLVLARPDFDELLEVAIGQPRRYGAADPLVLAALYRLLEALAHRAPPRHGPVVRTQFERLERTVGQRDLDDAETAVLHALGSRVRRQLDRSR</sequence>